<feature type="domain" description="RRM" evidence="2">
    <location>
        <begin position="4"/>
        <end position="76"/>
    </location>
</feature>
<dbReference type="SMART" id="SM00360">
    <property type="entry name" value="RRM"/>
    <property type="match status" value="1"/>
</dbReference>
<dbReference type="Pfam" id="PF00076">
    <property type="entry name" value="RRM_1"/>
    <property type="match status" value="1"/>
</dbReference>
<protein>
    <submittedName>
        <fullName evidence="3">Rna-binding protein</fullName>
    </submittedName>
</protein>
<dbReference type="PANTHER" id="PTHR48025">
    <property type="entry name" value="OS02G0815200 PROTEIN"/>
    <property type="match status" value="1"/>
</dbReference>
<proteinExistence type="predicted"/>
<dbReference type="PANTHER" id="PTHR48025:SF1">
    <property type="entry name" value="RRM DOMAIN-CONTAINING PROTEIN"/>
    <property type="match status" value="1"/>
</dbReference>
<reference evidence="3" key="1">
    <citation type="journal article" date="2015" name="Proc. Natl. Acad. Sci. U.S.A.">
        <title>Networks of energetic and metabolic interactions define dynamics in microbial communities.</title>
        <authorList>
            <person name="Embree M."/>
            <person name="Liu J.K."/>
            <person name="Al-Bassam M.M."/>
            <person name="Zengler K."/>
        </authorList>
    </citation>
    <scope>NUCLEOTIDE SEQUENCE</scope>
</reference>
<dbReference type="PROSITE" id="PS50102">
    <property type="entry name" value="RRM"/>
    <property type="match status" value="1"/>
</dbReference>
<dbReference type="InterPro" id="IPR035979">
    <property type="entry name" value="RBD_domain_sf"/>
</dbReference>
<evidence type="ECO:0000256" key="1">
    <source>
        <dbReference type="ARBA" id="ARBA00022884"/>
    </source>
</evidence>
<evidence type="ECO:0000313" key="3">
    <source>
        <dbReference type="EMBL" id="KUG21322.1"/>
    </source>
</evidence>
<sequence length="86" mass="10129">MEGNKLYVGNLTYSVNEEQLRELFSNYGEVKDVRIIERKGFGFVEMSSPEEAEKAKEALNETIFEGRTLRVDEARPPQPRREFRRF</sequence>
<dbReference type="InterPro" id="IPR050502">
    <property type="entry name" value="Euk_RNA-bind_prot"/>
</dbReference>
<gene>
    <name evidence="3" type="ORF">ASZ90_008936</name>
</gene>
<dbReference type="InterPro" id="IPR000504">
    <property type="entry name" value="RRM_dom"/>
</dbReference>
<dbReference type="AlphaFoldDB" id="A0A0W8FK99"/>
<dbReference type="SUPFAM" id="SSF54928">
    <property type="entry name" value="RNA-binding domain, RBD"/>
    <property type="match status" value="1"/>
</dbReference>
<evidence type="ECO:0000259" key="2">
    <source>
        <dbReference type="PROSITE" id="PS50102"/>
    </source>
</evidence>
<name>A0A0W8FK99_9ZZZZ</name>
<keyword evidence="1" id="KW-0694">RNA-binding</keyword>
<dbReference type="GO" id="GO:0003729">
    <property type="term" value="F:mRNA binding"/>
    <property type="evidence" value="ECO:0007669"/>
    <property type="project" value="TreeGrafter"/>
</dbReference>
<dbReference type="InterPro" id="IPR012677">
    <property type="entry name" value="Nucleotide-bd_a/b_plait_sf"/>
</dbReference>
<accession>A0A0W8FK99</accession>
<dbReference type="EMBL" id="LNQE01001076">
    <property type="protein sequence ID" value="KUG21322.1"/>
    <property type="molecule type" value="Genomic_DNA"/>
</dbReference>
<dbReference type="Gene3D" id="3.30.70.330">
    <property type="match status" value="1"/>
</dbReference>
<organism evidence="3">
    <name type="scientific">hydrocarbon metagenome</name>
    <dbReference type="NCBI Taxonomy" id="938273"/>
    <lineage>
        <taxon>unclassified sequences</taxon>
        <taxon>metagenomes</taxon>
        <taxon>ecological metagenomes</taxon>
    </lineage>
</organism>
<comment type="caution">
    <text evidence="3">The sequence shown here is derived from an EMBL/GenBank/DDBJ whole genome shotgun (WGS) entry which is preliminary data.</text>
</comment>